<dbReference type="PANTHER" id="PTHR10492:SF94">
    <property type="entry name" value="ATP-DEPENDENT DNA HELICASE"/>
    <property type="match status" value="1"/>
</dbReference>
<keyword evidence="1" id="KW-0233">DNA recombination</keyword>
<comment type="similarity">
    <text evidence="1">Belongs to the helicase family.</text>
</comment>
<keyword evidence="7" id="KW-1185">Reference proteome</keyword>
<feature type="region of interest" description="Disordered" evidence="2">
    <location>
        <begin position="1611"/>
        <end position="1642"/>
    </location>
</feature>
<dbReference type="InterPro" id="IPR003871">
    <property type="entry name" value="RFA1B/D_OB_1st"/>
</dbReference>
<keyword evidence="1" id="KW-0378">Hydrolase</keyword>
<gene>
    <name evidence="8" type="primary">LOC109718258</name>
</gene>
<feature type="domain" description="Helitron helicase-like" evidence="5">
    <location>
        <begin position="419"/>
        <end position="600"/>
    </location>
</feature>
<feature type="region of interest" description="Disordered" evidence="2">
    <location>
        <begin position="1671"/>
        <end position="1693"/>
    </location>
</feature>
<dbReference type="InterPro" id="IPR012340">
    <property type="entry name" value="NA-bd_OB-fold"/>
</dbReference>
<feature type="compositionally biased region" description="Basic and acidic residues" evidence="2">
    <location>
        <begin position="1"/>
        <end position="14"/>
    </location>
</feature>
<reference evidence="7" key="1">
    <citation type="journal article" date="2015" name="Nat. Genet.">
        <title>The pineapple genome and the evolution of CAM photosynthesis.</title>
        <authorList>
            <person name="Ming R."/>
            <person name="VanBuren R."/>
            <person name="Wai C.M."/>
            <person name="Tang H."/>
            <person name="Schatz M.C."/>
            <person name="Bowers J.E."/>
            <person name="Lyons E."/>
            <person name="Wang M.L."/>
            <person name="Chen J."/>
            <person name="Biggers E."/>
            <person name="Zhang J."/>
            <person name="Huang L."/>
            <person name="Zhang L."/>
            <person name="Miao W."/>
            <person name="Zhang J."/>
            <person name="Ye Z."/>
            <person name="Miao C."/>
            <person name="Lin Z."/>
            <person name="Wang H."/>
            <person name="Zhou H."/>
            <person name="Yim W.C."/>
            <person name="Priest H.D."/>
            <person name="Zheng C."/>
            <person name="Woodhouse M."/>
            <person name="Edger P.P."/>
            <person name="Guyot R."/>
            <person name="Guo H.B."/>
            <person name="Guo H."/>
            <person name="Zheng G."/>
            <person name="Singh R."/>
            <person name="Sharma A."/>
            <person name="Min X."/>
            <person name="Zheng Y."/>
            <person name="Lee H."/>
            <person name="Gurtowski J."/>
            <person name="Sedlazeck F.J."/>
            <person name="Harkess A."/>
            <person name="McKain M.R."/>
            <person name="Liao Z."/>
            <person name="Fang J."/>
            <person name="Liu J."/>
            <person name="Zhang X."/>
            <person name="Zhang Q."/>
            <person name="Hu W."/>
            <person name="Qin Y."/>
            <person name="Wang K."/>
            <person name="Chen L.Y."/>
            <person name="Shirley N."/>
            <person name="Lin Y.R."/>
            <person name="Liu L.Y."/>
            <person name="Hernandez A.G."/>
            <person name="Wright C.L."/>
            <person name="Bulone V."/>
            <person name="Tuskan G.A."/>
            <person name="Heath K."/>
            <person name="Zee F."/>
            <person name="Moore P.H."/>
            <person name="Sunkar R."/>
            <person name="Leebens-Mack J.H."/>
            <person name="Mockler T."/>
            <person name="Bennetzen J.L."/>
            <person name="Freeling M."/>
            <person name="Sankoff D."/>
            <person name="Paterson A.H."/>
            <person name="Zhu X."/>
            <person name="Yang X."/>
            <person name="Smith J.A."/>
            <person name="Cushman J.C."/>
            <person name="Paull R.E."/>
            <person name="Yu Q."/>
        </authorList>
    </citation>
    <scope>NUCLEOTIDE SEQUENCE [LARGE SCALE GENOMIC DNA]</scope>
    <source>
        <strain evidence="7">cv. F153</strain>
    </source>
</reference>
<proteinExistence type="inferred from homology"/>
<dbReference type="Gene3D" id="2.40.50.140">
    <property type="entry name" value="Nucleic acid-binding proteins"/>
    <property type="match status" value="1"/>
</dbReference>
<feature type="region of interest" description="Disordered" evidence="2">
    <location>
        <begin position="1537"/>
        <end position="1591"/>
    </location>
</feature>
<dbReference type="InterPro" id="IPR025476">
    <property type="entry name" value="Helitron_helicase-like"/>
</dbReference>
<dbReference type="InterPro" id="IPR027417">
    <property type="entry name" value="P-loop_NTPase"/>
</dbReference>
<feature type="domain" description="DNA helicase Pif1-like DEAD-box helicase" evidence="4">
    <location>
        <begin position="1040"/>
        <end position="1241"/>
    </location>
</feature>
<accession>A0A6P5G2W9</accession>
<dbReference type="OrthoDB" id="667739at2759"/>
<evidence type="ECO:0000313" key="8">
    <source>
        <dbReference type="RefSeq" id="XP_020100028.1"/>
    </source>
</evidence>
<dbReference type="GO" id="GO:0005524">
    <property type="term" value="F:ATP binding"/>
    <property type="evidence" value="ECO:0007669"/>
    <property type="project" value="UniProtKB-KW"/>
</dbReference>
<feature type="domain" description="DNA helicase Pif1-like 2B" evidence="6">
    <location>
        <begin position="1337"/>
        <end position="1379"/>
    </location>
</feature>
<evidence type="ECO:0000256" key="1">
    <source>
        <dbReference type="RuleBase" id="RU363044"/>
    </source>
</evidence>
<comment type="cofactor">
    <cofactor evidence="1">
        <name>Mg(2+)</name>
        <dbReference type="ChEBI" id="CHEBI:18420"/>
    </cofactor>
</comment>
<feature type="domain" description="Replication protein A 70 kDa DNA-binding subunit B/D first OB fold" evidence="3">
    <location>
        <begin position="1424"/>
        <end position="1496"/>
    </location>
</feature>
<dbReference type="PANTHER" id="PTHR10492">
    <property type="match status" value="1"/>
</dbReference>
<dbReference type="GO" id="GO:0006310">
    <property type="term" value="P:DNA recombination"/>
    <property type="evidence" value="ECO:0007669"/>
    <property type="project" value="UniProtKB-KW"/>
</dbReference>
<protein>
    <recommendedName>
        <fullName evidence="1">ATP-dependent DNA helicase</fullName>
        <ecNumber evidence="1">5.6.2.3</ecNumber>
    </recommendedName>
</protein>
<dbReference type="Gene3D" id="3.40.50.300">
    <property type="entry name" value="P-loop containing nucleotide triphosphate hydrolases"/>
    <property type="match status" value="1"/>
</dbReference>
<organism evidence="7 8">
    <name type="scientific">Ananas comosus</name>
    <name type="common">Pineapple</name>
    <name type="synonym">Ananas ananas</name>
    <dbReference type="NCBI Taxonomy" id="4615"/>
    <lineage>
        <taxon>Eukaryota</taxon>
        <taxon>Viridiplantae</taxon>
        <taxon>Streptophyta</taxon>
        <taxon>Embryophyta</taxon>
        <taxon>Tracheophyta</taxon>
        <taxon>Spermatophyta</taxon>
        <taxon>Magnoliopsida</taxon>
        <taxon>Liliopsida</taxon>
        <taxon>Poales</taxon>
        <taxon>Bromeliaceae</taxon>
        <taxon>Bromelioideae</taxon>
        <taxon>Ananas</taxon>
    </lineage>
</organism>
<evidence type="ECO:0000259" key="5">
    <source>
        <dbReference type="Pfam" id="PF14214"/>
    </source>
</evidence>
<keyword evidence="1" id="KW-0347">Helicase</keyword>
<dbReference type="EC" id="5.6.2.3" evidence="1"/>
<dbReference type="Proteomes" id="UP000515123">
    <property type="component" value="Linkage group 1"/>
</dbReference>
<dbReference type="GO" id="GO:0016787">
    <property type="term" value="F:hydrolase activity"/>
    <property type="evidence" value="ECO:0007669"/>
    <property type="project" value="UniProtKB-KW"/>
</dbReference>
<evidence type="ECO:0000256" key="2">
    <source>
        <dbReference type="SAM" id="MobiDB-lite"/>
    </source>
</evidence>
<dbReference type="SUPFAM" id="SSF50249">
    <property type="entry name" value="Nucleic acid-binding proteins"/>
    <property type="match status" value="1"/>
</dbReference>
<dbReference type="Pfam" id="PF05970">
    <property type="entry name" value="PIF1"/>
    <property type="match status" value="1"/>
</dbReference>
<keyword evidence="1" id="KW-0234">DNA repair</keyword>
<dbReference type="SUPFAM" id="SSF52540">
    <property type="entry name" value="P-loop containing nucleoside triphosphate hydrolases"/>
    <property type="match status" value="2"/>
</dbReference>
<dbReference type="RefSeq" id="XP_020100028.1">
    <property type="nucleotide sequence ID" value="XM_020244439.1"/>
</dbReference>
<name>A0A6P5G2W9_ANACO</name>
<dbReference type="GO" id="GO:0043139">
    <property type="term" value="F:5'-3' DNA helicase activity"/>
    <property type="evidence" value="ECO:0007669"/>
    <property type="project" value="UniProtKB-EC"/>
</dbReference>
<feature type="region of interest" description="Disordered" evidence="2">
    <location>
        <begin position="1"/>
        <end position="21"/>
    </location>
</feature>
<evidence type="ECO:0000259" key="4">
    <source>
        <dbReference type="Pfam" id="PF05970"/>
    </source>
</evidence>
<comment type="catalytic activity">
    <reaction evidence="1">
        <text>ATP + H2O = ADP + phosphate + H(+)</text>
        <dbReference type="Rhea" id="RHEA:13065"/>
        <dbReference type="ChEBI" id="CHEBI:15377"/>
        <dbReference type="ChEBI" id="CHEBI:15378"/>
        <dbReference type="ChEBI" id="CHEBI:30616"/>
        <dbReference type="ChEBI" id="CHEBI:43474"/>
        <dbReference type="ChEBI" id="CHEBI:456216"/>
        <dbReference type="EC" id="5.6.2.3"/>
    </reaction>
</comment>
<dbReference type="InterPro" id="IPR049163">
    <property type="entry name" value="Pif1-like_2B_dom"/>
</dbReference>
<dbReference type="InterPro" id="IPR010285">
    <property type="entry name" value="DNA_helicase_pif1-like_DEAD"/>
</dbReference>
<feature type="compositionally biased region" description="Low complexity" evidence="2">
    <location>
        <begin position="1540"/>
        <end position="1555"/>
    </location>
</feature>
<keyword evidence="1" id="KW-0227">DNA damage</keyword>
<dbReference type="GeneID" id="109718258"/>
<dbReference type="GO" id="GO:0006281">
    <property type="term" value="P:DNA repair"/>
    <property type="evidence" value="ECO:0007669"/>
    <property type="project" value="UniProtKB-KW"/>
</dbReference>
<evidence type="ECO:0000259" key="3">
    <source>
        <dbReference type="Pfam" id="PF02721"/>
    </source>
</evidence>
<dbReference type="Pfam" id="PF14214">
    <property type="entry name" value="Helitron_like_N"/>
    <property type="match status" value="1"/>
</dbReference>
<keyword evidence="1" id="KW-0067">ATP-binding</keyword>
<reference evidence="8" key="2">
    <citation type="submission" date="2025-08" db="UniProtKB">
        <authorList>
            <consortium name="RefSeq"/>
        </authorList>
    </citation>
    <scope>IDENTIFICATION</scope>
    <source>
        <tissue evidence="8">Leaf</tissue>
    </source>
</reference>
<dbReference type="GO" id="GO:0000723">
    <property type="term" value="P:telomere maintenance"/>
    <property type="evidence" value="ECO:0007669"/>
    <property type="project" value="InterPro"/>
</dbReference>
<keyword evidence="1" id="KW-0547">Nucleotide-binding</keyword>
<dbReference type="Pfam" id="PF21530">
    <property type="entry name" value="Pif1_2B_dom"/>
    <property type="match status" value="1"/>
</dbReference>
<evidence type="ECO:0000313" key="7">
    <source>
        <dbReference type="Proteomes" id="UP000515123"/>
    </source>
</evidence>
<evidence type="ECO:0000259" key="6">
    <source>
        <dbReference type="Pfam" id="PF21530"/>
    </source>
</evidence>
<dbReference type="Pfam" id="PF02721">
    <property type="entry name" value="DUF223"/>
    <property type="match status" value="1"/>
</dbReference>
<sequence>MTSEQRESRLTRMREYKRKRTYASDNTTISTEKHFDASTSNGTFTVSMPLEAPAQSSIFPEAPELLIDPTSEEGLDFCYSNISIMETDMNSTEDTGSIITKEGSVQVSDILNSSTNGNDIDEEIYRNLPSAHYVLRPQRNCLYCGAKKFQHEFPSFCCMKGKIILKSTPVPDDLYYLYKSQTDDAALFRRDIRRYNSHFSFTSLGVRLDKELSNMKGGVYTFRAQGQIYHFIDQLVSKEDEAKYLQLYFSDTEQEAERRMHSAPYLEKNLVMRLMNILSINPYAQSFRSLGDLPTLENYRITLNTSSELDQRVYNAPTASQVAAIWVEGNDSHHSYERSIVIHDKSERPYSIKPYYPCYDPLSYALLFPNGEDGWHQGILRCGEATGQDFINQLNRIINDEASQDKESRRRKTVSAREYYCYKLQIRQAERTILLSSGRLLQQFVVDMYIKIESTRLDFILNDQTRIRADLYQGIVDSVASGELRGNMIGKRIVLPSSFIGGPRDMRRRYLDAMALVQKYGKPDIFLTMTCNPDWEEIRSELEPGQLAQDRPDLTSRIFRAKLEDLKDQLFKKSIFGEVAAHVHVIEFQKRGLPHVHFLIIMRNSFKITNPDQYDKIVSAEIPDRNKHPLLYEMVVKHMMHGPCGHLKPNSSCMRDGKCRFHYPRQFSETTIQGKDSYPIYRRRNNGCQVKIRGAVLDNRWISPYNPYLLMRYNCHINVEIASSIKAVKYLFKYICKGHDRAGVHIESSETNKIINEISLFLDVRWISPPEAMWRIFQFNLNEIFLPIKQMQLHLPNMQSIAYVDSEDLRRVIARENSSRTMLTEYFRTNQIDSDARNYLYREFPEHYVWNGSNKRWSKRKQRKEIGRLVAANPAEGERYYLRILLNHIKGATSFEGLRTKICSTFREAAERHNLIETDSSISECLSEASLFQFPSALRRLFATILVFCEPTNIRDLWNKHLDAMSEDYRFQYNCTHNLVEQMVLRSISDFLQSMGKNIQVFDLPALDDSNHSDTYEVREIVDEMLINIPDDHLNACGSLNQEQLLAYDEIMSHVEMKKSGIFFIDGPGGTGKTFLYNALLAKVRSLGLIAIATATSGVAASIMPGGRTAHSRFKIPLSINDDTMCNVSKQSGTAELLRKAALIIWDEASMTKKQAFEALDRTLKDITGSDLPFGGKIIIFGGDFRQVLPVIRRGTRAEIVESTLRMSYIWTLLKKFKLTQNMRAMSDPWFSQFLLRVGDGLEKYIKAEYIRLPDDLVIKYMDDETSQKSLIDSVFPLLTQNGCTSSYIVSRAILSTKNEYVDDLNNKIIKLFPGSEKLYFSFDTAEDDTNNHYPTEFLNSLMPNGLPPHILTLKLNCPVILLRNIDPSNGLCNGTRLICRAFQDNAIDAEIAIGQHKGKRVFLPRIPLSPSEDEMIPMVHQNYTPLCYLHPYNVTGRWRIRVFVAKKCEIKYLSNSRKKIQLLFLDLSGEKIEASIRNNDIDHFQNTIIEGRVYCFYNIKAEGGAWHSPPLGPTPAVTPEPRRPFLPIVAVPAHRRYRPSSLQPSRPSSGRGQRAPPPPRRRHPEPPLRHPSDLWQSTAVASSRPERRRRVAATLRVPWVSSVRAELAPSPSRCCRPKPPPRYLSGLRRSPAVVSGSPAGLRGRRCSWTRTLVYAGSVCSAATAGRHEPQHPLVIRTRRLDAPATEPPPAVP</sequence>